<organism evidence="7 8">
    <name type="scientific">Pelagicoccus mobilis</name>
    <dbReference type="NCBI Taxonomy" id="415221"/>
    <lineage>
        <taxon>Bacteria</taxon>
        <taxon>Pseudomonadati</taxon>
        <taxon>Verrucomicrobiota</taxon>
        <taxon>Opitutia</taxon>
        <taxon>Puniceicoccales</taxon>
        <taxon>Pelagicoccaceae</taxon>
        <taxon>Pelagicoccus</taxon>
    </lineage>
</organism>
<dbReference type="RefSeq" id="WP_200353575.1">
    <property type="nucleotide sequence ID" value="NZ_JAENIL010000001.1"/>
</dbReference>
<keyword evidence="8" id="KW-1185">Reference proteome</keyword>
<reference evidence="7" key="1">
    <citation type="submission" date="2021-01" db="EMBL/GenBank/DDBJ databases">
        <title>Modified the classification status of verrucomicrobia.</title>
        <authorList>
            <person name="Feng X."/>
        </authorList>
    </citation>
    <scope>NUCLEOTIDE SEQUENCE</scope>
    <source>
        <strain evidence="7">KCTC 13126</strain>
    </source>
</reference>
<protein>
    <submittedName>
        <fullName evidence="7">Zinc-binding dehydrogenase</fullName>
    </submittedName>
</protein>
<dbReference type="Proteomes" id="UP000617628">
    <property type="component" value="Unassembled WGS sequence"/>
</dbReference>
<evidence type="ECO:0000256" key="1">
    <source>
        <dbReference type="ARBA" id="ARBA00022723"/>
    </source>
</evidence>
<proteinExistence type="inferred from homology"/>
<dbReference type="Gene3D" id="3.40.50.720">
    <property type="entry name" value="NAD(P)-binding Rossmann-like Domain"/>
    <property type="match status" value="1"/>
</dbReference>
<comment type="cofactor">
    <cofactor evidence="4">
        <name>Zn(2+)</name>
        <dbReference type="ChEBI" id="CHEBI:29105"/>
    </cofactor>
</comment>
<evidence type="ECO:0000313" key="7">
    <source>
        <dbReference type="EMBL" id="MBK1875361.1"/>
    </source>
</evidence>
<dbReference type="PANTHER" id="PTHR43401:SF2">
    <property type="entry name" value="L-THREONINE 3-DEHYDROGENASE"/>
    <property type="match status" value="1"/>
</dbReference>
<dbReference type="InterPro" id="IPR050129">
    <property type="entry name" value="Zn_alcohol_dh"/>
</dbReference>
<gene>
    <name evidence="7" type="ORF">JIN87_00705</name>
</gene>
<dbReference type="Gene3D" id="3.90.180.10">
    <property type="entry name" value="Medium-chain alcohol dehydrogenases, catalytic domain"/>
    <property type="match status" value="1"/>
</dbReference>
<keyword evidence="3" id="KW-0560">Oxidoreductase</keyword>
<keyword evidence="2 4" id="KW-0862">Zinc</keyword>
<dbReference type="GO" id="GO:0016491">
    <property type="term" value="F:oxidoreductase activity"/>
    <property type="evidence" value="ECO:0007669"/>
    <property type="project" value="UniProtKB-KW"/>
</dbReference>
<comment type="similarity">
    <text evidence="4">Belongs to the zinc-containing alcohol dehydrogenase family.</text>
</comment>
<evidence type="ECO:0000259" key="6">
    <source>
        <dbReference type="Pfam" id="PF08240"/>
    </source>
</evidence>
<feature type="domain" description="Alcohol dehydrogenase-like C-terminal" evidence="5">
    <location>
        <begin position="237"/>
        <end position="372"/>
    </location>
</feature>
<dbReference type="InterPro" id="IPR013154">
    <property type="entry name" value="ADH-like_N"/>
</dbReference>
<dbReference type="GO" id="GO:0008270">
    <property type="term" value="F:zinc ion binding"/>
    <property type="evidence" value="ECO:0007669"/>
    <property type="project" value="InterPro"/>
</dbReference>
<dbReference type="InterPro" id="IPR002328">
    <property type="entry name" value="ADH_Zn_CS"/>
</dbReference>
<sequence>MDTTDISKIVQEVLRNKGLIGPGSSTAKPPAQTIASAAAVPSSAKSGRAAVLVEPKKLEIREFPLREIGPDEILVKVEACGVCGTDVHCYKSDPFGLTPNVLGHEGTGEVIQVGANIKMDSVGKEVKVGDKIVTSLMETSPDCLIAKYNPAKANLSDDLKVYGLLPDEPNNHFNGYFGEYLIIRPGSSFFVVNDMSVELRCLIEPAAVVCHALERAKSCGGNRLNFRSRIVVQGCGPIGLLMIAVLRTHGVNNIIALDGNPGRLAMAKSLGADETINYKEYASADEIADKVRSLTKGLGAHWGFQVTGVPVAHANLYKMIRRGGGICEVGHFVDGGECAINPHRDICAKEITLVGSWVYNSFEYPNAYHFLQRAERIGLPVTSIITHKFPLEKIDEAFQTNLRQEGVKVMIEV</sequence>
<evidence type="ECO:0000259" key="5">
    <source>
        <dbReference type="Pfam" id="PF00107"/>
    </source>
</evidence>
<name>A0A934VJ92_9BACT</name>
<feature type="domain" description="Alcohol dehydrogenase-like N-terminal" evidence="6">
    <location>
        <begin position="69"/>
        <end position="184"/>
    </location>
</feature>
<dbReference type="SUPFAM" id="SSF50129">
    <property type="entry name" value="GroES-like"/>
    <property type="match status" value="1"/>
</dbReference>
<evidence type="ECO:0000313" key="8">
    <source>
        <dbReference type="Proteomes" id="UP000617628"/>
    </source>
</evidence>
<dbReference type="InterPro" id="IPR036291">
    <property type="entry name" value="NAD(P)-bd_dom_sf"/>
</dbReference>
<evidence type="ECO:0000256" key="2">
    <source>
        <dbReference type="ARBA" id="ARBA00022833"/>
    </source>
</evidence>
<dbReference type="PROSITE" id="PS00059">
    <property type="entry name" value="ADH_ZINC"/>
    <property type="match status" value="1"/>
</dbReference>
<dbReference type="EMBL" id="JAENIL010000001">
    <property type="protein sequence ID" value="MBK1875361.1"/>
    <property type="molecule type" value="Genomic_DNA"/>
</dbReference>
<dbReference type="Pfam" id="PF08240">
    <property type="entry name" value="ADH_N"/>
    <property type="match status" value="1"/>
</dbReference>
<comment type="caution">
    <text evidence="7">The sequence shown here is derived from an EMBL/GenBank/DDBJ whole genome shotgun (WGS) entry which is preliminary data.</text>
</comment>
<evidence type="ECO:0000256" key="4">
    <source>
        <dbReference type="RuleBase" id="RU361277"/>
    </source>
</evidence>
<dbReference type="PANTHER" id="PTHR43401">
    <property type="entry name" value="L-THREONINE 3-DEHYDROGENASE"/>
    <property type="match status" value="1"/>
</dbReference>
<accession>A0A934VJ92</accession>
<dbReference type="InterPro" id="IPR011032">
    <property type="entry name" value="GroES-like_sf"/>
</dbReference>
<evidence type="ECO:0000256" key="3">
    <source>
        <dbReference type="ARBA" id="ARBA00023002"/>
    </source>
</evidence>
<dbReference type="Pfam" id="PF00107">
    <property type="entry name" value="ADH_zinc_N"/>
    <property type="match status" value="1"/>
</dbReference>
<keyword evidence="1 4" id="KW-0479">Metal-binding</keyword>
<dbReference type="SUPFAM" id="SSF51735">
    <property type="entry name" value="NAD(P)-binding Rossmann-fold domains"/>
    <property type="match status" value="1"/>
</dbReference>
<dbReference type="InterPro" id="IPR013149">
    <property type="entry name" value="ADH-like_C"/>
</dbReference>
<dbReference type="AlphaFoldDB" id="A0A934VJ92"/>